<keyword evidence="2" id="KW-1185">Reference proteome</keyword>
<gene>
    <name evidence="1" type="ORF">SLAV_26410</name>
</gene>
<reference evidence="1 2" key="1">
    <citation type="submission" date="2017-11" db="EMBL/GenBank/DDBJ databases">
        <title>Complete genome sequence of Streptomyces lavendulae subsp. lavendulae CCM 3239 (formerly 'Streptomyces aureofaciens CCM 3239'), the producer of the angucycline-type antibiotic auricin.</title>
        <authorList>
            <person name="Busche T."/>
            <person name="Novakova R."/>
            <person name="Al'Dilaimi A."/>
            <person name="Homerova D."/>
            <person name="Feckova L."/>
            <person name="Rezuchova B."/>
            <person name="Mingyar E."/>
            <person name="Csolleiova D."/>
            <person name="Bekeova C."/>
            <person name="Winkler A."/>
            <person name="Sevcikova B."/>
            <person name="Kalinowski J."/>
            <person name="Kormanec J."/>
            <person name="Ruckert C."/>
        </authorList>
    </citation>
    <scope>NUCLEOTIDE SEQUENCE [LARGE SCALE GENOMIC DNA]</scope>
    <source>
        <strain evidence="1 2">CCM 3239</strain>
    </source>
</reference>
<sequence length="223" mass="25312">MVRITLETMVDLVKKELRGVHSWVTTVAALVALGFSCYNFAHQLEDDPRPDATLPVMLKMTRDGGGVSVFVQPTVFTRFNTPEAELFTDVRLRLRHGTGAVPEPNFYWLRNVKWFVDHGNPTKDIRFDVTWEFESDPGPFTITQALPRQPYIQFRTNDWKLAPGPYQGALTFMRQSAATPIERPFCLVLSATDVTDLSADPGWYEFRTDVPGKKQGGCYSRYG</sequence>
<dbReference type="Proteomes" id="UP000231791">
    <property type="component" value="Chromosome"/>
</dbReference>
<protein>
    <submittedName>
        <fullName evidence="1">Uncharacterized protein</fullName>
    </submittedName>
</protein>
<evidence type="ECO:0000313" key="2">
    <source>
        <dbReference type="Proteomes" id="UP000231791"/>
    </source>
</evidence>
<evidence type="ECO:0000313" key="1">
    <source>
        <dbReference type="EMBL" id="ATZ27074.1"/>
    </source>
</evidence>
<organism evidence="1 2">
    <name type="scientific">Streptomyces lavendulae subsp. lavendulae</name>
    <dbReference type="NCBI Taxonomy" id="58340"/>
    <lineage>
        <taxon>Bacteria</taxon>
        <taxon>Bacillati</taxon>
        <taxon>Actinomycetota</taxon>
        <taxon>Actinomycetes</taxon>
        <taxon>Kitasatosporales</taxon>
        <taxon>Streptomycetaceae</taxon>
        <taxon>Streptomyces</taxon>
    </lineage>
</organism>
<dbReference type="KEGG" id="slx:SLAV_26410"/>
<accession>A0A2K8PK24</accession>
<proteinExistence type="predicted"/>
<name>A0A2K8PK24_STRLA</name>
<dbReference type="EMBL" id="CP024985">
    <property type="protein sequence ID" value="ATZ27074.1"/>
    <property type="molecule type" value="Genomic_DNA"/>
</dbReference>
<dbReference type="AlphaFoldDB" id="A0A2K8PK24"/>